<evidence type="ECO:0000313" key="3">
    <source>
        <dbReference type="Proteomes" id="UP001152320"/>
    </source>
</evidence>
<accession>A0A9Q1HKZ3</accession>
<reference evidence="2" key="1">
    <citation type="submission" date="2021-10" db="EMBL/GenBank/DDBJ databases">
        <title>Tropical sea cucumber genome reveals ecological adaptation and Cuvierian tubules defense mechanism.</title>
        <authorList>
            <person name="Chen T."/>
        </authorList>
    </citation>
    <scope>NUCLEOTIDE SEQUENCE</scope>
    <source>
        <strain evidence="2">Nanhai2018</strain>
        <tissue evidence="2">Muscle</tissue>
    </source>
</reference>
<proteinExistence type="predicted"/>
<feature type="compositionally biased region" description="Low complexity" evidence="1">
    <location>
        <begin position="7"/>
        <end position="18"/>
    </location>
</feature>
<protein>
    <submittedName>
        <fullName evidence="2">Uncharacterized protein</fullName>
    </submittedName>
</protein>
<organism evidence="2 3">
    <name type="scientific">Holothuria leucospilota</name>
    <name type="common">Black long sea cucumber</name>
    <name type="synonym">Mertensiothuria leucospilota</name>
    <dbReference type="NCBI Taxonomy" id="206669"/>
    <lineage>
        <taxon>Eukaryota</taxon>
        <taxon>Metazoa</taxon>
        <taxon>Echinodermata</taxon>
        <taxon>Eleutherozoa</taxon>
        <taxon>Echinozoa</taxon>
        <taxon>Holothuroidea</taxon>
        <taxon>Aspidochirotacea</taxon>
        <taxon>Aspidochirotida</taxon>
        <taxon>Holothuriidae</taxon>
        <taxon>Holothuria</taxon>
    </lineage>
</organism>
<keyword evidence="3" id="KW-1185">Reference proteome</keyword>
<comment type="caution">
    <text evidence="2">The sequence shown here is derived from an EMBL/GenBank/DDBJ whole genome shotgun (WGS) entry which is preliminary data.</text>
</comment>
<dbReference type="Proteomes" id="UP001152320">
    <property type="component" value="Chromosome 1"/>
</dbReference>
<feature type="compositionally biased region" description="Polar residues" evidence="1">
    <location>
        <begin position="138"/>
        <end position="150"/>
    </location>
</feature>
<dbReference type="AlphaFoldDB" id="A0A9Q1HKZ3"/>
<sequence length="175" mass="19777">MLSEINPPSTTLSSPSTSEYENDDPDYVMGTRSHSSDSSDGEEENQDELKVLNLNRNELEQLANHLGHDVNVHQQYYRLPQEVLFLAKVSKVLLAAEKGNLSAYKGKSLEEMDVMDKCSEDEMSEGEDDYFKIPEARNPSSSHDNRSGSAQRKKTTRTTWTKEKDTLLQDPHIAI</sequence>
<gene>
    <name evidence="2" type="ORF">HOLleu_01656</name>
</gene>
<feature type="region of interest" description="Disordered" evidence="1">
    <location>
        <begin position="122"/>
        <end position="175"/>
    </location>
</feature>
<evidence type="ECO:0000313" key="2">
    <source>
        <dbReference type="EMBL" id="KAJ8049081.1"/>
    </source>
</evidence>
<evidence type="ECO:0000256" key="1">
    <source>
        <dbReference type="SAM" id="MobiDB-lite"/>
    </source>
</evidence>
<dbReference type="OrthoDB" id="5376140at2759"/>
<name>A0A9Q1HKZ3_HOLLE</name>
<dbReference type="PANTHER" id="PTHR33480">
    <property type="entry name" value="SET DOMAIN-CONTAINING PROTEIN-RELATED"/>
    <property type="match status" value="1"/>
</dbReference>
<dbReference type="EMBL" id="JAIZAY010000001">
    <property type="protein sequence ID" value="KAJ8049081.1"/>
    <property type="molecule type" value="Genomic_DNA"/>
</dbReference>
<feature type="region of interest" description="Disordered" evidence="1">
    <location>
        <begin position="1"/>
        <end position="49"/>
    </location>
</feature>